<gene>
    <name evidence="2" type="ORF">N7G274_002928</name>
</gene>
<feature type="compositionally biased region" description="Basic residues" evidence="1">
    <location>
        <begin position="20"/>
        <end position="36"/>
    </location>
</feature>
<evidence type="ECO:0000256" key="1">
    <source>
        <dbReference type="SAM" id="MobiDB-lite"/>
    </source>
</evidence>
<feature type="compositionally biased region" description="Basic and acidic residues" evidence="1">
    <location>
        <begin position="39"/>
        <end position="49"/>
    </location>
</feature>
<feature type="compositionally biased region" description="Acidic residues" evidence="1">
    <location>
        <begin position="485"/>
        <end position="494"/>
    </location>
</feature>
<proteinExistence type="predicted"/>
<dbReference type="PANTHER" id="PTHR35179">
    <property type="entry name" value="PROTEIN CBG02620"/>
    <property type="match status" value="1"/>
</dbReference>
<accession>A0ABR4AGL5</accession>
<keyword evidence="3" id="KW-1185">Reference proteome</keyword>
<evidence type="ECO:0000313" key="3">
    <source>
        <dbReference type="Proteomes" id="UP001590950"/>
    </source>
</evidence>
<dbReference type="PANTHER" id="PTHR35179:SF2">
    <property type="entry name" value="START DOMAIN-CONTAINING PROTEIN"/>
    <property type="match status" value="1"/>
</dbReference>
<reference evidence="2 3" key="1">
    <citation type="submission" date="2024-09" db="EMBL/GenBank/DDBJ databases">
        <title>Rethinking Asexuality: The Enigmatic Case of Functional Sexual Genes in Lepraria (Stereocaulaceae).</title>
        <authorList>
            <person name="Doellman M."/>
            <person name="Sun Y."/>
            <person name="Barcenas-Pena A."/>
            <person name="Lumbsch H.T."/>
            <person name="Grewe F."/>
        </authorList>
    </citation>
    <scope>NUCLEOTIDE SEQUENCE [LARGE SCALE GENOMIC DNA]</scope>
    <source>
        <strain evidence="2 3">Mercado 3170</strain>
    </source>
</reference>
<evidence type="ECO:0008006" key="4">
    <source>
        <dbReference type="Google" id="ProtNLM"/>
    </source>
</evidence>
<protein>
    <recommendedName>
        <fullName evidence="4">Geranylgeranyl pyrophosphate synthetase</fullName>
    </recommendedName>
</protein>
<comment type="caution">
    <text evidence="2">The sequence shown here is derived from an EMBL/GenBank/DDBJ whole genome shotgun (WGS) entry which is preliminary data.</text>
</comment>
<evidence type="ECO:0000313" key="2">
    <source>
        <dbReference type="EMBL" id="KAL2044223.1"/>
    </source>
</evidence>
<dbReference type="Proteomes" id="UP001590950">
    <property type="component" value="Unassembled WGS sequence"/>
</dbReference>
<feature type="region of interest" description="Disordered" evidence="1">
    <location>
        <begin position="1"/>
        <end position="80"/>
    </location>
</feature>
<organism evidence="2 3">
    <name type="scientific">Stereocaulon virgatum</name>
    <dbReference type="NCBI Taxonomy" id="373712"/>
    <lineage>
        <taxon>Eukaryota</taxon>
        <taxon>Fungi</taxon>
        <taxon>Dikarya</taxon>
        <taxon>Ascomycota</taxon>
        <taxon>Pezizomycotina</taxon>
        <taxon>Lecanoromycetes</taxon>
        <taxon>OSLEUM clade</taxon>
        <taxon>Lecanoromycetidae</taxon>
        <taxon>Lecanorales</taxon>
        <taxon>Lecanorineae</taxon>
        <taxon>Stereocaulaceae</taxon>
        <taxon>Stereocaulon</taxon>
    </lineage>
</organism>
<feature type="region of interest" description="Disordered" evidence="1">
    <location>
        <begin position="463"/>
        <end position="494"/>
    </location>
</feature>
<dbReference type="EMBL" id="JBEFKJ010000009">
    <property type="protein sequence ID" value="KAL2044223.1"/>
    <property type="molecule type" value="Genomic_DNA"/>
</dbReference>
<name>A0ABR4AGL5_9LECA</name>
<sequence>MADSYNPDIDIDEYSFSRGRGGRRHGTGRTGRRSWRGHGSGERGNERSRGGTMVRGSGTTWMFGARGGRNAPTRDSLERQPMGDLLGTITLTELRPSVHFKDTTLTITDCQYVASYNWLNGQKATILVPGAPPVWSPPKDRPKLQEDKDTYFRDPNAARYPQFPTEPAIRAVFALHPDFDTAAIDVVGCGSTMGNLIRFANSDERTFRFYIEVVGNTVFLVRKESSPTEVIEGVHGYGHTFPEAYTSWEADVKNSVSHQRLIQYVFGGLRCLVRCESDGYLKDHVHSESQWLPTSSNSSGHSRDDGLPSLLHAAKSIAVGEKVPNKTVDLSVRSAGHQVPQTAIFDLKTRSARREIDMEEMYPRLWVSQIPNFIIAYHNSGQFNDIQVQDLGDRIHNWEKRNRDLLHRFNQILRQLIGFAKQSECHKVEVRRIAMGPLQIRKQSEDCWNVLPPDLKAKWAGRPISENHEPNTSISTREETTEIVSDGDEDDGLDDYLRF</sequence>